<dbReference type="InterPro" id="IPR011659">
    <property type="entry name" value="WD40"/>
</dbReference>
<feature type="signal peptide" evidence="1">
    <location>
        <begin position="1"/>
        <end position="22"/>
    </location>
</feature>
<dbReference type="InterPro" id="IPR008557">
    <property type="entry name" value="PhoX"/>
</dbReference>
<evidence type="ECO:0000256" key="1">
    <source>
        <dbReference type="SAM" id="SignalP"/>
    </source>
</evidence>
<dbReference type="Gene3D" id="2.130.10.10">
    <property type="entry name" value="YVTN repeat-like/Quinoprotein amine dehydrogenase"/>
    <property type="match status" value="1"/>
</dbReference>
<dbReference type="InterPro" id="IPR035992">
    <property type="entry name" value="Ricin_B-like_lectins"/>
</dbReference>
<dbReference type="Gene3D" id="2.80.10.50">
    <property type="match status" value="2"/>
</dbReference>
<sequence length="643" mass="69005">MYSALAGTAVTALPSLAMGASAGPSPYGSIAPRDATGILLPQGFTARIIAVSGQYVPGTNFEWRDDPDGAATFPDGSGGWYHAVNHERSSNGGVSVIHFDANGDILGAYSVLSGTRRNCAGGPTPWGTWLSCEEYSDGMVWECTVTGAGQGVARPAMGRFNHEAAAVDPVRQQVFLTEDRSDGLFYRFTPSSYPSLGAGTLEAARLDAAGYVSWVTIPDPGASNEDTRYQLSSSQITRFNGGEGIWYQDDKVWFTTKGDNGVWEFDLLTNRITKIWNGGSPLTGVDNITVEQGSQDLFVAEDGGNMEIVIIDNQGNVAPFLRVPNQGGSELTGPCFSPDGTRMYFSSQRGTNGNGITYEVTGPFRGTGATPPPPPPPPVPTGHIVMLENVEFGGNLTEIATNDIALTSDTGASAQWELVDIGGGRYHLINQATGRYLDGDGTATLVGTSSSAASDDEWQLDDFGDEVFTLYNGSHSGYLDANSNNRVYLYGDQNADAQWRFITVSGGQNPPPVAIPEDTKSYALENLRYGGFLTEIGSNDVALTGDLTSAKAHWRFERISGDQYHLVNLNTGRWLDGDGAGNRVGTSSSPAADDVWELNDFASDVFSLRNLSANRWLDADTDDYVRLWNDEQDDAQWRLIGVD</sequence>
<evidence type="ECO:0000313" key="3">
    <source>
        <dbReference type="EMBL" id="EDM77288.1"/>
    </source>
</evidence>
<dbReference type="STRING" id="391625.PPSIR1_26263"/>
<dbReference type="InterPro" id="IPR000772">
    <property type="entry name" value="Ricin_B_lectin"/>
</dbReference>
<feature type="chain" id="PRO_5002695290" description="Ricin B lectin domain-containing protein" evidence="1">
    <location>
        <begin position="23"/>
        <end position="643"/>
    </location>
</feature>
<proteinExistence type="predicted"/>
<accession>A6G9W3</accession>
<dbReference type="InterPro" id="IPR015943">
    <property type="entry name" value="WD40/YVTN_repeat-like_dom_sf"/>
</dbReference>
<evidence type="ECO:0000313" key="4">
    <source>
        <dbReference type="Proteomes" id="UP000005801"/>
    </source>
</evidence>
<protein>
    <recommendedName>
        <fullName evidence="2">Ricin B lectin domain-containing protein</fullName>
    </recommendedName>
</protein>
<dbReference type="PANTHER" id="PTHR35399:SF4">
    <property type="entry name" value="MEMBRANE PROTEIN"/>
    <property type="match status" value="1"/>
</dbReference>
<dbReference type="SUPFAM" id="SSF63825">
    <property type="entry name" value="YWTD domain"/>
    <property type="match status" value="1"/>
</dbReference>
<keyword evidence="1" id="KW-0732">Signal</keyword>
<gene>
    <name evidence="3" type="ORF">PPSIR1_26263</name>
</gene>
<dbReference type="Pfam" id="PF14200">
    <property type="entry name" value="RicinB_lectin_2"/>
    <property type="match status" value="2"/>
</dbReference>
<dbReference type="Pfam" id="PF05787">
    <property type="entry name" value="PhoX"/>
    <property type="match status" value="2"/>
</dbReference>
<dbReference type="Pfam" id="PF07676">
    <property type="entry name" value="PD40"/>
    <property type="match status" value="1"/>
</dbReference>
<dbReference type="Proteomes" id="UP000005801">
    <property type="component" value="Unassembled WGS sequence"/>
</dbReference>
<comment type="caution">
    <text evidence="3">The sequence shown here is derived from an EMBL/GenBank/DDBJ whole genome shotgun (WGS) entry which is preliminary data.</text>
</comment>
<dbReference type="AlphaFoldDB" id="A6G9W3"/>
<feature type="domain" description="Ricin B lectin" evidence="2">
    <location>
        <begin position="413"/>
        <end position="483"/>
    </location>
</feature>
<dbReference type="SUPFAM" id="SSF50370">
    <property type="entry name" value="Ricin B-like lectins"/>
    <property type="match status" value="2"/>
</dbReference>
<reference evidence="3 4" key="1">
    <citation type="submission" date="2007-06" db="EMBL/GenBank/DDBJ databases">
        <authorList>
            <person name="Shimkets L."/>
            <person name="Ferriera S."/>
            <person name="Johnson J."/>
            <person name="Kravitz S."/>
            <person name="Beeson K."/>
            <person name="Sutton G."/>
            <person name="Rogers Y.-H."/>
            <person name="Friedman R."/>
            <person name="Frazier M."/>
            <person name="Venter J.C."/>
        </authorList>
    </citation>
    <scope>NUCLEOTIDE SEQUENCE [LARGE SCALE GENOMIC DNA]</scope>
    <source>
        <strain evidence="3 4">SIR-1</strain>
    </source>
</reference>
<feature type="domain" description="Ricin B lectin" evidence="2">
    <location>
        <begin position="552"/>
        <end position="620"/>
    </location>
</feature>
<keyword evidence="4" id="KW-1185">Reference proteome</keyword>
<evidence type="ECO:0000259" key="2">
    <source>
        <dbReference type="Pfam" id="PF14200"/>
    </source>
</evidence>
<name>A6G9W3_9BACT</name>
<dbReference type="eggNOG" id="COG3211">
    <property type="taxonomic scope" value="Bacteria"/>
</dbReference>
<organism evidence="3 4">
    <name type="scientific">Plesiocystis pacifica SIR-1</name>
    <dbReference type="NCBI Taxonomy" id="391625"/>
    <lineage>
        <taxon>Bacteria</taxon>
        <taxon>Pseudomonadati</taxon>
        <taxon>Myxococcota</taxon>
        <taxon>Polyangia</taxon>
        <taxon>Nannocystales</taxon>
        <taxon>Nannocystaceae</taxon>
        <taxon>Plesiocystis</taxon>
    </lineage>
</organism>
<dbReference type="PANTHER" id="PTHR35399">
    <property type="entry name" value="SLR8030 PROTEIN"/>
    <property type="match status" value="1"/>
</dbReference>
<dbReference type="EMBL" id="ABCS01000048">
    <property type="protein sequence ID" value="EDM77288.1"/>
    <property type="molecule type" value="Genomic_DNA"/>
</dbReference>